<evidence type="ECO:0000313" key="3">
    <source>
        <dbReference type="Proteomes" id="UP000031599"/>
    </source>
</evidence>
<protein>
    <submittedName>
        <fullName evidence="2">Uncharacterized protein</fullName>
    </submittedName>
</protein>
<reference evidence="2 3" key="1">
    <citation type="submission" date="2014-12" db="EMBL/GenBank/DDBJ databases">
        <title>Genome assembly of Enhygromyxa salina DSM 15201.</title>
        <authorList>
            <person name="Sharma G."/>
            <person name="Subramanian S."/>
        </authorList>
    </citation>
    <scope>NUCLEOTIDE SEQUENCE [LARGE SCALE GENOMIC DNA]</scope>
    <source>
        <strain evidence="2 3">DSM 15201</strain>
    </source>
</reference>
<evidence type="ECO:0000256" key="1">
    <source>
        <dbReference type="SAM" id="MobiDB-lite"/>
    </source>
</evidence>
<gene>
    <name evidence="2" type="ORF">DB30_00956</name>
</gene>
<organism evidence="2 3">
    <name type="scientific">Enhygromyxa salina</name>
    <dbReference type="NCBI Taxonomy" id="215803"/>
    <lineage>
        <taxon>Bacteria</taxon>
        <taxon>Pseudomonadati</taxon>
        <taxon>Myxococcota</taxon>
        <taxon>Polyangia</taxon>
        <taxon>Nannocystales</taxon>
        <taxon>Nannocystaceae</taxon>
        <taxon>Enhygromyxa</taxon>
    </lineage>
</organism>
<evidence type="ECO:0000313" key="2">
    <source>
        <dbReference type="EMBL" id="KIG12838.1"/>
    </source>
</evidence>
<proteinExistence type="predicted"/>
<dbReference type="Proteomes" id="UP000031599">
    <property type="component" value="Unassembled WGS sequence"/>
</dbReference>
<sequence>MQVHLYRAPSFHVWRPRSHTVQLFARPGSGPVARQSSRTSAAAGATEIAVLQSRRCTRTPLCRSVRGSRLGSAVRRPGPRLQPRHERARGGTASATVNLAAGNRVRRGRSNTVAVLTVLTVALVGVEHHIARPPKCPAGELAAQLDDWERRATTNQGLQEVKWEIAPILLGTCNTPRIEDLLYKPEYDPAALNESERTICPGIDVFNHDESDDGNWHTFFNQQYRQCNFARYGLLHNHELNAVEPQGARFWHAVDELIEASVDPDVARRTARLLLLAHDAETRTNDRYVLRRGTLTRTYRYDGGPTVWQLDEEGRLGADIVSELYPGSGVESISLGPEARGRDLAWLFEYCEARHYGCSPVYLASLERTTTGLPIVAAVEVGRRDKHVREREPEPVLTVFMDERGFELRSPGMSAGEVRLWASYDASLAAKVPTTGRVDVVLGPDVRAATFLPGIIALHRHLGLQYPWLRPSRDEDASSAHVSIHDPNPAR</sequence>
<name>A0A0C1ZP96_9BACT</name>
<feature type="region of interest" description="Disordered" evidence="1">
    <location>
        <begin position="70"/>
        <end position="93"/>
    </location>
</feature>
<comment type="caution">
    <text evidence="2">The sequence shown here is derived from an EMBL/GenBank/DDBJ whole genome shotgun (WGS) entry which is preliminary data.</text>
</comment>
<accession>A0A0C1ZP96</accession>
<dbReference type="AlphaFoldDB" id="A0A0C1ZP96"/>
<dbReference type="EMBL" id="JMCC02000116">
    <property type="protein sequence ID" value="KIG12838.1"/>
    <property type="molecule type" value="Genomic_DNA"/>
</dbReference>